<evidence type="ECO:0000313" key="4">
    <source>
        <dbReference type="EMBL" id="PAU82428.1"/>
    </source>
</evidence>
<name>A0A2A2FBT4_9GAMM</name>
<dbReference type="RefSeq" id="WP_095616522.1">
    <property type="nucleotide sequence ID" value="NZ_NSKD01000001.1"/>
</dbReference>
<organism evidence="4 5">
    <name type="scientific">Halovibrio salipaludis</name>
    <dbReference type="NCBI Taxonomy" id="2032626"/>
    <lineage>
        <taxon>Bacteria</taxon>
        <taxon>Pseudomonadati</taxon>
        <taxon>Pseudomonadota</taxon>
        <taxon>Gammaproteobacteria</taxon>
        <taxon>Oceanospirillales</taxon>
        <taxon>Halomonadaceae</taxon>
        <taxon>Halovibrio</taxon>
    </lineage>
</organism>
<gene>
    <name evidence="4" type="ORF">CK501_04630</name>
</gene>
<sequence length="285" mass="31835">MRWITGLLAALMMAAPAMAESTLYFTAIPDEDETSLEERFSKVADYLENELDVPVQFIPVKSYAASVTTFRNNQVQLAWFGGLSGVRARQAVPGSEAIAQGAEDQEFRSYFIAHESTGIEPTEGKLPEALKGKTLTFGSRGSTSGRLMPEHYIRERFGSAPGEVFSRVGFSGNHTRTAKLVESGAYQVGVLNYTVWDKMVENNEIDTDQVQIIWTSPTYPDYQWTIRGDVNERFGDGFKERVQQALLNMENPELLESFPRSSFIPASNDDYETIKRVGEETGLLD</sequence>
<evidence type="ECO:0000256" key="3">
    <source>
        <dbReference type="SAM" id="SignalP"/>
    </source>
</evidence>
<dbReference type="CDD" id="cd13572">
    <property type="entry name" value="PBP2_PnhD_2"/>
    <property type="match status" value="1"/>
</dbReference>
<comment type="similarity">
    <text evidence="1">Belongs to the phosphate/phosphite/phosphonate binding protein family.</text>
</comment>
<reference evidence="4 5" key="1">
    <citation type="submission" date="2017-08" db="EMBL/GenBank/DDBJ databases">
        <title>Halovibrio sewagensis sp. nov., isolated from wastewater of high salinity.</title>
        <authorList>
            <person name="Dong X."/>
            <person name="Zhang G."/>
        </authorList>
    </citation>
    <scope>NUCLEOTIDE SEQUENCE [LARGE SCALE GENOMIC DNA]</scope>
    <source>
        <strain evidence="4 5">YL5-2</strain>
    </source>
</reference>
<feature type="signal peptide" evidence="3">
    <location>
        <begin position="1"/>
        <end position="19"/>
    </location>
</feature>
<evidence type="ECO:0000256" key="1">
    <source>
        <dbReference type="ARBA" id="ARBA00007162"/>
    </source>
</evidence>
<dbReference type="Proteomes" id="UP000218896">
    <property type="component" value="Unassembled WGS sequence"/>
</dbReference>
<accession>A0A2A2FBT4</accession>
<proteinExistence type="inferred from homology"/>
<dbReference type="Gene3D" id="3.40.190.10">
    <property type="entry name" value="Periplasmic binding protein-like II"/>
    <property type="match status" value="2"/>
</dbReference>
<dbReference type="GO" id="GO:0043190">
    <property type="term" value="C:ATP-binding cassette (ABC) transporter complex"/>
    <property type="evidence" value="ECO:0007669"/>
    <property type="project" value="InterPro"/>
</dbReference>
<evidence type="ECO:0000313" key="5">
    <source>
        <dbReference type="Proteomes" id="UP000218896"/>
    </source>
</evidence>
<dbReference type="Pfam" id="PF12974">
    <property type="entry name" value="Phosphonate-bd"/>
    <property type="match status" value="1"/>
</dbReference>
<feature type="chain" id="PRO_5013262783" evidence="3">
    <location>
        <begin position="20"/>
        <end position="285"/>
    </location>
</feature>
<protein>
    <submittedName>
        <fullName evidence="4">Putative selenate ABC transporter substrate-binding protein</fullName>
    </submittedName>
</protein>
<dbReference type="NCBIfam" id="TIGR01098">
    <property type="entry name" value="3A0109s03R"/>
    <property type="match status" value="1"/>
</dbReference>
<dbReference type="PANTHER" id="PTHR35841">
    <property type="entry name" value="PHOSPHONATES-BINDING PERIPLASMIC PROTEIN"/>
    <property type="match status" value="1"/>
</dbReference>
<keyword evidence="2 3" id="KW-0732">Signal</keyword>
<dbReference type="AlphaFoldDB" id="A0A2A2FBT4"/>
<dbReference type="InterPro" id="IPR005770">
    <property type="entry name" value="PhnD"/>
</dbReference>
<keyword evidence="5" id="KW-1185">Reference proteome</keyword>
<dbReference type="PANTHER" id="PTHR35841:SF1">
    <property type="entry name" value="PHOSPHONATES-BINDING PERIPLASMIC PROTEIN"/>
    <property type="match status" value="1"/>
</dbReference>
<dbReference type="SUPFAM" id="SSF53850">
    <property type="entry name" value="Periplasmic binding protein-like II"/>
    <property type="match status" value="1"/>
</dbReference>
<dbReference type="NCBIfam" id="TIGR04553">
    <property type="entry name" value="ABC_peri_selen"/>
    <property type="match status" value="1"/>
</dbReference>
<comment type="caution">
    <text evidence="4">The sequence shown here is derived from an EMBL/GenBank/DDBJ whole genome shotgun (WGS) entry which is preliminary data.</text>
</comment>
<dbReference type="EMBL" id="NSKD01000001">
    <property type="protein sequence ID" value="PAU82428.1"/>
    <property type="molecule type" value="Genomic_DNA"/>
</dbReference>
<dbReference type="InterPro" id="IPR030836">
    <property type="entry name" value="ABC_peri_PhnD-like"/>
</dbReference>
<evidence type="ECO:0000256" key="2">
    <source>
        <dbReference type="ARBA" id="ARBA00022729"/>
    </source>
</evidence>
<dbReference type="GO" id="GO:0055085">
    <property type="term" value="P:transmembrane transport"/>
    <property type="evidence" value="ECO:0007669"/>
    <property type="project" value="InterPro"/>
</dbReference>
<dbReference type="OrthoDB" id="225238at2"/>